<keyword evidence="6 8" id="KW-0472">Membrane</keyword>
<evidence type="ECO:0000256" key="1">
    <source>
        <dbReference type="ARBA" id="ARBA00004571"/>
    </source>
</evidence>
<comment type="similarity">
    <text evidence="8">Belongs to the TonB-dependent receptor family.</text>
</comment>
<dbReference type="Pfam" id="PF07715">
    <property type="entry name" value="Plug"/>
    <property type="match status" value="1"/>
</dbReference>
<gene>
    <name evidence="11" type="ORF">KLA_00490</name>
</gene>
<evidence type="ECO:0000313" key="11">
    <source>
        <dbReference type="EMBL" id="EWH14991.1"/>
    </source>
</evidence>
<dbReference type="RefSeq" id="WP_013621707.1">
    <property type="nucleotide sequence ID" value="NZ_ARZX01000001.1"/>
</dbReference>
<dbReference type="PROSITE" id="PS52016">
    <property type="entry name" value="TONB_DEPENDENT_REC_3"/>
    <property type="match status" value="1"/>
</dbReference>
<keyword evidence="3 8" id="KW-1134">Transmembrane beta strand</keyword>
<evidence type="ECO:0000256" key="5">
    <source>
        <dbReference type="ARBA" id="ARBA00022729"/>
    </source>
</evidence>
<dbReference type="Gene3D" id="2.60.40.1120">
    <property type="entry name" value="Carboxypeptidase-like, regulatory domain"/>
    <property type="match status" value="1"/>
</dbReference>
<keyword evidence="12" id="KW-1185">Reference proteome</keyword>
<evidence type="ECO:0000256" key="2">
    <source>
        <dbReference type="ARBA" id="ARBA00022448"/>
    </source>
</evidence>
<dbReference type="EMBL" id="ARZX01000001">
    <property type="protein sequence ID" value="EWH14991.1"/>
    <property type="molecule type" value="Genomic_DNA"/>
</dbReference>
<feature type="signal peptide" evidence="9">
    <location>
        <begin position="1"/>
        <end position="22"/>
    </location>
</feature>
<dbReference type="Gene3D" id="2.40.170.20">
    <property type="entry name" value="TonB-dependent receptor, beta-barrel domain"/>
    <property type="match status" value="1"/>
</dbReference>
<evidence type="ECO:0000256" key="6">
    <source>
        <dbReference type="ARBA" id="ARBA00023136"/>
    </source>
</evidence>
<dbReference type="PANTHER" id="PTHR30069">
    <property type="entry name" value="TONB-DEPENDENT OUTER MEMBRANE RECEPTOR"/>
    <property type="match status" value="1"/>
</dbReference>
<dbReference type="InterPro" id="IPR023996">
    <property type="entry name" value="TonB-dep_OMP_SusC/RagA"/>
</dbReference>
<evidence type="ECO:0000256" key="3">
    <source>
        <dbReference type="ARBA" id="ARBA00022452"/>
    </source>
</evidence>
<accession>A0ABN0RT20</accession>
<keyword evidence="7 8" id="KW-0998">Cell outer membrane</keyword>
<comment type="subcellular location">
    <subcellularLocation>
        <location evidence="1 8">Cell outer membrane</location>
        <topology evidence="1 8">Multi-pass membrane protein</topology>
    </subcellularLocation>
</comment>
<dbReference type="Proteomes" id="UP000019275">
    <property type="component" value="Unassembled WGS sequence"/>
</dbReference>
<reference evidence="11 12" key="1">
    <citation type="journal article" date="2014" name="Genome Announc.">
        <title>Draft Genome Sequence of the Carrageenan-Degrading Bacterium Cellulophaga sp. Strain KL-A, Isolated from Decaying Marine Algae.</title>
        <authorList>
            <person name="Shan D."/>
            <person name="Ying J."/>
            <person name="Li X."/>
            <person name="Gao Z."/>
            <person name="Wei G."/>
            <person name="Shao Z."/>
        </authorList>
    </citation>
    <scope>NUCLEOTIDE SEQUENCE [LARGE SCALE GENOMIC DNA]</scope>
    <source>
        <strain evidence="11 12">KL-A</strain>
    </source>
</reference>
<dbReference type="InterPro" id="IPR012910">
    <property type="entry name" value="Plug_dom"/>
</dbReference>
<evidence type="ECO:0000256" key="8">
    <source>
        <dbReference type="PROSITE-ProRule" id="PRU01360"/>
    </source>
</evidence>
<proteinExistence type="inferred from homology"/>
<dbReference type="Gene3D" id="2.170.130.10">
    <property type="entry name" value="TonB-dependent receptor, plug domain"/>
    <property type="match status" value="1"/>
</dbReference>
<dbReference type="NCBIfam" id="TIGR04056">
    <property type="entry name" value="OMP_RagA_SusC"/>
    <property type="match status" value="1"/>
</dbReference>
<feature type="domain" description="TonB-dependent receptor plug" evidence="10">
    <location>
        <begin position="119"/>
        <end position="223"/>
    </location>
</feature>
<evidence type="ECO:0000256" key="9">
    <source>
        <dbReference type="SAM" id="SignalP"/>
    </source>
</evidence>
<keyword evidence="4 8" id="KW-0812">Transmembrane</keyword>
<name>A0ABN0RT20_9FLAO</name>
<dbReference type="SUPFAM" id="SSF49464">
    <property type="entry name" value="Carboxypeptidase regulatory domain-like"/>
    <property type="match status" value="1"/>
</dbReference>
<evidence type="ECO:0000259" key="10">
    <source>
        <dbReference type="Pfam" id="PF07715"/>
    </source>
</evidence>
<dbReference type="InterPro" id="IPR039426">
    <property type="entry name" value="TonB-dep_rcpt-like"/>
</dbReference>
<dbReference type="SUPFAM" id="SSF56935">
    <property type="entry name" value="Porins"/>
    <property type="match status" value="1"/>
</dbReference>
<organism evidence="11 12">
    <name type="scientific">Cellulophaga geojensis KL-A</name>
    <dbReference type="NCBI Taxonomy" id="1328323"/>
    <lineage>
        <taxon>Bacteria</taxon>
        <taxon>Pseudomonadati</taxon>
        <taxon>Bacteroidota</taxon>
        <taxon>Flavobacteriia</taxon>
        <taxon>Flavobacteriales</taxon>
        <taxon>Flavobacteriaceae</taxon>
        <taxon>Cellulophaga</taxon>
    </lineage>
</organism>
<dbReference type="Pfam" id="PF13715">
    <property type="entry name" value="CarbopepD_reg_2"/>
    <property type="match status" value="1"/>
</dbReference>
<evidence type="ECO:0000256" key="7">
    <source>
        <dbReference type="ARBA" id="ARBA00023237"/>
    </source>
</evidence>
<protein>
    <submittedName>
        <fullName evidence="11">TonB-dependent receptor plug</fullName>
    </submittedName>
</protein>
<evidence type="ECO:0000313" key="12">
    <source>
        <dbReference type="Proteomes" id="UP000019275"/>
    </source>
</evidence>
<feature type="chain" id="PRO_5046379863" evidence="9">
    <location>
        <begin position="23"/>
        <end position="1033"/>
    </location>
</feature>
<comment type="caution">
    <text evidence="11">The sequence shown here is derived from an EMBL/GenBank/DDBJ whole genome shotgun (WGS) entry which is preliminary data.</text>
</comment>
<dbReference type="PANTHER" id="PTHR30069:SF29">
    <property type="entry name" value="HEMOGLOBIN AND HEMOGLOBIN-HAPTOGLOBIN-BINDING PROTEIN 1-RELATED"/>
    <property type="match status" value="1"/>
</dbReference>
<dbReference type="InterPro" id="IPR036942">
    <property type="entry name" value="Beta-barrel_TonB_sf"/>
</dbReference>
<dbReference type="InterPro" id="IPR008969">
    <property type="entry name" value="CarboxyPept-like_regulatory"/>
</dbReference>
<dbReference type="InterPro" id="IPR037066">
    <property type="entry name" value="Plug_dom_sf"/>
</dbReference>
<sequence length="1033" mass="113837">MKTKKRGILTLLLAFIVHLSFAQQKTISGTVTDQDGLPLPGVNILVKGTKIGTQTGFDGEYTIAGNVGQVLIYTYIGQKETTRAIGTNNVINVQMEEDAEALDEIVVTGVARGTSTKKLGFALSKVSEESLQNVPAADPANALRGKVAGVRIVSPSGNPSSDASIRLRGSTSISGSQSPLIIVDGIITDGSLKDIAVENIESMEVIKGAAASSLYGSLAGNGVIQIITKKGRGKMQVTVKTEYGFSEIANDYDLSSVHPYKNDSQGVRMGDWDNDPSTPDTSNFGFDLSTGNRVLDDDAVFDNPYLTNNINNVDNIFTNQPFETNTVSIGGSKNDINYFLSAQRNETKGIIEGLDPYKRNNFRANFDVKASDKVTVKFNGSLAQTKGINVTEQGQGANVFYSGLVVEPFIDLQEKTADGEYSNVPSGYEVQGSNFQNPLYVLQNRRDGFDRQRMLLGASLNYDITDNFSFSAQQSLDQTIYSYKGIVKSGFITPTPSPTLNNGSITLNESKTSTLVSSMQLNYFTELSPDLNFAASLKYLFENRQFKSLNTSGYDFIAAQGVETIQNTPIDNRSVSSYYQKEIAKNYFVNVDLDYKDKLILNGLVRFDQSSLFGSDERNKMYYRGSLAYRLSQDLDINGIEEFKLRAAYGTAGQRPPAFNAQYETFTVNANSIVPGALGNTFLKPSETRELEVGLDIDFLDRFSFSTSYADTKTIDAMIQVPLSGVAGFSTQWQNIGEISSKYIEMSLSGNIIKNKNFSWDFQVNFDKGTQEITDLNGIAPFTRNTNSAIDIFRVEENLPYGTMFGQTFAKSTDQLITDNSGAVLNGTQGGTVSDYSVNSDGFVVLTSAIGTADEAPVKLYDEASNSDLISKIGDTNPDFNVGFSSSFKYKNLGLYVLTDWQQGGDIYNYTKQLLYFNERHIDLQTFGAAGKNQNYAQNIYNKSDPTDHFVEDGSFVKIREISLDYTLTGEQMNIDFIDSIKFGISGRNLFTWTNYTGWDPEVAIGQNPTNFRLDEFAYPNFRNYSFTFMIKF</sequence>
<evidence type="ECO:0000256" key="4">
    <source>
        <dbReference type="ARBA" id="ARBA00022692"/>
    </source>
</evidence>
<keyword evidence="2 8" id="KW-0813">Transport</keyword>
<keyword evidence="5 9" id="KW-0732">Signal</keyword>
<keyword evidence="11" id="KW-0675">Receptor</keyword>